<dbReference type="EMBL" id="JABSTQ010008698">
    <property type="protein sequence ID" value="KAG0434173.1"/>
    <property type="molecule type" value="Genomic_DNA"/>
</dbReference>
<name>A0AC60QIJ1_IXOPE</name>
<comment type="caution">
    <text evidence="1">The sequence shown here is derived from an EMBL/GenBank/DDBJ whole genome shotgun (WGS) entry which is preliminary data.</text>
</comment>
<reference evidence="1 2" key="1">
    <citation type="journal article" date="2020" name="Cell">
        <title>Large-Scale Comparative Analyses of Tick Genomes Elucidate Their Genetic Diversity and Vector Capacities.</title>
        <authorList>
            <consortium name="Tick Genome and Microbiome Consortium (TIGMIC)"/>
            <person name="Jia N."/>
            <person name="Wang J."/>
            <person name="Shi W."/>
            <person name="Du L."/>
            <person name="Sun Y."/>
            <person name="Zhan W."/>
            <person name="Jiang J.F."/>
            <person name="Wang Q."/>
            <person name="Zhang B."/>
            <person name="Ji P."/>
            <person name="Bell-Sakyi L."/>
            <person name="Cui X.M."/>
            <person name="Yuan T.T."/>
            <person name="Jiang B.G."/>
            <person name="Yang W.F."/>
            <person name="Lam T.T."/>
            <person name="Chang Q.C."/>
            <person name="Ding S.J."/>
            <person name="Wang X.J."/>
            <person name="Zhu J.G."/>
            <person name="Ruan X.D."/>
            <person name="Zhao L."/>
            <person name="Wei J.T."/>
            <person name="Ye R.Z."/>
            <person name="Que T.C."/>
            <person name="Du C.H."/>
            <person name="Zhou Y.H."/>
            <person name="Cheng J.X."/>
            <person name="Dai P.F."/>
            <person name="Guo W.B."/>
            <person name="Han X.H."/>
            <person name="Huang E.J."/>
            <person name="Li L.F."/>
            <person name="Wei W."/>
            <person name="Gao Y.C."/>
            <person name="Liu J.Z."/>
            <person name="Shao H.Z."/>
            <person name="Wang X."/>
            <person name="Wang C.C."/>
            <person name="Yang T.C."/>
            <person name="Huo Q.B."/>
            <person name="Li W."/>
            <person name="Chen H.Y."/>
            <person name="Chen S.E."/>
            <person name="Zhou L.G."/>
            <person name="Ni X.B."/>
            <person name="Tian J.H."/>
            <person name="Sheng Y."/>
            <person name="Liu T."/>
            <person name="Pan Y.S."/>
            <person name="Xia L.Y."/>
            <person name="Li J."/>
            <person name="Zhao F."/>
            <person name="Cao W.C."/>
        </authorList>
    </citation>
    <scope>NUCLEOTIDE SEQUENCE [LARGE SCALE GENOMIC DNA]</scope>
    <source>
        <strain evidence="1">Iper-2018</strain>
    </source>
</reference>
<evidence type="ECO:0000313" key="2">
    <source>
        <dbReference type="Proteomes" id="UP000805193"/>
    </source>
</evidence>
<evidence type="ECO:0000313" key="1">
    <source>
        <dbReference type="EMBL" id="KAG0434173.1"/>
    </source>
</evidence>
<proteinExistence type="predicted"/>
<dbReference type="Proteomes" id="UP000805193">
    <property type="component" value="Unassembled WGS sequence"/>
</dbReference>
<protein>
    <submittedName>
        <fullName evidence="1">Uncharacterized protein</fullName>
    </submittedName>
</protein>
<keyword evidence="2" id="KW-1185">Reference proteome</keyword>
<accession>A0AC60QIJ1</accession>
<feature type="non-terminal residue" evidence="1">
    <location>
        <position position="370"/>
    </location>
</feature>
<organism evidence="1 2">
    <name type="scientific">Ixodes persulcatus</name>
    <name type="common">Taiga tick</name>
    <dbReference type="NCBI Taxonomy" id="34615"/>
    <lineage>
        <taxon>Eukaryota</taxon>
        <taxon>Metazoa</taxon>
        <taxon>Ecdysozoa</taxon>
        <taxon>Arthropoda</taxon>
        <taxon>Chelicerata</taxon>
        <taxon>Arachnida</taxon>
        <taxon>Acari</taxon>
        <taxon>Parasitiformes</taxon>
        <taxon>Ixodida</taxon>
        <taxon>Ixodoidea</taxon>
        <taxon>Ixodidae</taxon>
        <taxon>Ixodinae</taxon>
        <taxon>Ixodes</taxon>
    </lineage>
</organism>
<gene>
    <name evidence="1" type="ORF">HPB47_019296</name>
</gene>
<sequence>MYGIVTACRYYEYIIEPWSAVHMMDDTDVWDDPEGDDLIAAVQLDSTKCLSVENQPPLFKYRGGRLYVSDLSSQMYCEQKLLYSLIGVRRLREMGYDIEEGESAQVTAGTNIHLARALEIQDVVSVSTITREDNVAVSLLNLLGAVRALLSGVPVVREVPVFGMSFGGDIFVNGIIDEIRCDAETLQIDIVELKTRASARPPSKCVRETHHLQVMVYGHLLRNLIQGQVKMTDLEKGFRVNRDVKFSSGVLEYMSPSERSLDDLRLLVPVVLETIQALPLPANLIVEYYSQEKNCSLSYEGVDYDEGWLIDRFEKLLPFWKGERPAEGVQDVEEVWKCRSGAFLAFVSSNIARISYFEHPMRVLKFKVLL</sequence>